<protein>
    <recommendedName>
        <fullName evidence="8">Peptidase M24</fullName>
    </recommendedName>
</protein>
<dbReference type="InterPro" id="IPR050659">
    <property type="entry name" value="Peptidase_M24B"/>
</dbReference>
<dbReference type="RefSeq" id="WP_112427581.1">
    <property type="nucleotide sequence ID" value="NZ_MCIF01000002.1"/>
</dbReference>
<evidence type="ECO:0000313" key="7">
    <source>
        <dbReference type="Proteomes" id="UP000248706"/>
    </source>
</evidence>
<dbReference type="GO" id="GO:0016787">
    <property type="term" value="F:hydrolase activity"/>
    <property type="evidence" value="ECO:0007669"/>
    <property type="project" value="UniProtKB-KW"/>
</dbReference>
<evidence type="ECO:0000256" key="2">
    <source>
        <dbReference type="ARBA" id="ARBA00022801"/>
    </source>
</evidence>
<proteinExistence type="inferred from homology"/>
<dbReference type="InterPro" id="IPR000994">
    <property type="entry name" value="Pept_M24"/>
</dbReference>
<comment type="caution">
    <text evidence="6">The sequence shown here is derived from an EMBL/GenBank/DDBJ whole genome shotgun (WGS) entry which is preliminary data.</text>
</comment>
<evidence type="ECO:0000259" key="5">
    <source>
        <dbReference type="Pfam" id="PF01321"/>
    </source>
</evidence>
<dbReference type="Gene3D" id="3.40.350.10">
    <property type="entry name" value="Creatinase/prolidase N-terminal domain"/>
    <property type="match status" value="1"/>
</dbReference>
<feature type="domain" description="Creatinase N-terminal" evidence="5">
    <location>
        <begin position="6"/>
        <end position="136"/>
    </location>
</feature>
<dbReference type="AlphaFoldDB" id="A0A328VH98"/>
<keyword evidence="7" id="KW-1185">Reference proteome</keyword>
<dbReference type="InterPro" id="IPR001131">
    <property type="entry name" value="Peptidase_M24B_aminopep-P_CS"/>
</dbReference>
<dbReference type="SUPFAM" id="SSF53092">
    <property type="entry name" value="Creatinase/prolidase N-terminal domain"/>
    <property type="match status" value="1"/>
</dbReference>
<dbReference type="OrthoDB" id="9806388at2"/>
<dbReference type="Pfam" id="PF01321">
    <property type="entry name" value="Creatinase_N"/>
    <property type="match status" value="1"/>
</dbReference>
<sequence length="366" mass="40562">MKEESIATVRAWLREQGLDACLITQPYNRVYLSGWLESDPEAAWLLISQELCLLLTSTLYREVAEKEAAGCQVLVPERRDFAQAVAAQARQHGWQRLGFEASALSYSYYASLSRGGEGHYTLQPLESTIVDRLRQVKSAQELERLRKAAAITDETFIHLRRWLRPGLSEREVQWEIIRTMIALGADGPAFEPIVAAGPNGSMPHARASGRPIEAGELITIDMGACYQGYCADMTRTVCLGEPREERMRTLYEAVLEAMRTCEQGLRAGLSGRQADSLARDVLERHGLAEYYIHSTGHGVGLEVHEEPLLSQRAPEDSHLPAGAVVTVEPGVYIPGWSGLRIEDSVLVLEDGAEVLTRSPLDLIIPQ</sequence>
<accession>A0A328VH98</accession>
<dbReference type="GO" id="GO:0046872">
    <property type="term" value="F:metal ion binding"/>
    <property type="evidence" value="ECO:0007669"/>
    <property type="project" value="UniProtKB-KW"/>
</dbReference>
<dbReference type="InterPro" id="IPR029149">
    <property type="entry name" value="Creatin/AminoP/Spt16_N"/>
</dbReference>
<dbReference type="CDD" id="cd01092">
    <property type="entry name" value="APP-like"/>
    <property type="match status" value="1"/>
</dbReference>
<dbReference type="InterPro" id="IPR036005">
    <property type="entry name" value="Creatinase/aminopeptidase-like"/>
</dbReference>
<comment type="similarity">
    <text evidence="3">Belongs to the peptidase M24B family.</text>
</comment>
<evidence type="ECO:0000256" key="1">
    <source>
        <dbReference type="ARBA" id="ARBA00022723"/>
    </source>
</evidence>
<dbReference type="Gene3D" id="3.90.230.10">
    <property type="entry name" value="Creatinase/methionine aminopeptidase superfamily"/>
    <property type="match status" value="1"/>
</dbReference>
<gene>
    <name evidence="6" type="ORF">A4R35_06200</name>
</gene>
<evidence type="ECO:0008006" key="8">
    <source>
        <dbReference type="Google" id="ProtNLM"/>
    </source>
</evidence>
<evidence type="ECO:0000259" key="4">
    <source>
        <dbReference type="Pfam" id="PF00557"/>
    </source>
</evidence>
<dbReference type="PROSITE" id="PS00491">
    <property type="entry name" value="PROLINE_PEPTIDASE"/>
    <property type="match status" value="1"/>
</dbReference>
<dbReference type="PANTHER" id="PTHR46112:SF3">
    <property type="entry name" value="AMINOPEPTIDASE YPDF"/>
    <property type="match status" value="1"/>
</dbReference>
<evidence type="ECO:0000313" key="6">
    <source>
        <dbReference type="EMBL" id="RAQ95120.1"/>
    </source>
</evidence>
<organism evidence="6 7">
    <name type="scientific">Thermogemmatispora tikiterensis</name>
    <dbReference type="NCBI Taxonomy" id="1825093"/>
    <lineage>
        <taxon>Bacteria</taxon>
        <taxon>Bacillati</taxon>
        <taxon>Chloroflexota</taxon>
        <taxon>Ktedonobacteria</taxon>
        <taxon>Thermogemmatisporales</taxon>
        <taxon>Thermogemmatisporaceae</taxon>
        <taxon>Thermogemmatispora</taxon>
    </lineage>
</organism>
<evidence type="ECO:0000256" key="3">
    <source>
        <dbReference type="RuleBase" id="RU000590"/>
    </source>
</evidence>
<dbReference type="Proteomes" id="UP000248706">
    <property type="component" value="Unassembled WGS sequence"/>
</dbReference>
<keyword evidence="2" id="KW-0378">Hydrolase</keyword>
<keyword evidence="1 3" id="KW-0479">Metal-binding</keyword>
<dbReference type="Pfam" id="PF00557">
    <property type="entry name" value="Peptidase_M24"/>
    <property type="match status" value="1"/>
</dbReference>
<dbReference type="EMBL" id="MCIF01000002">
    <property type="protein sequence ID" value="RAQ95120.1"/>
    <property type="molecule type" value="Genomic_DNA"/>
</dbReference>
<feature type="domain" description="Peptidase M24" evidence="4">
    <location>
        <begin position="143"/>
        <end position="347"/>
    </location>
</feature>
<reference evidence="6 7" key="1">
    <citation type="submission" date="2016-08" db="EMBL/GenBank/DDBJ databases">
        <title>Analysis of Carbohydrate Active Enzymes in Thermogemmatispora T81 Reveals Carbohydrate Degradation Ability.</title>
        <authorList>
            <person name="Tomazini A."/>
            <person name="Lal S."/>
            <person name="Stott M."/>
            <person name="Henrissat B."/>
            <person name="Polikarpov I."/>
            <person name="Sparling R."/>
            <person name="Levin D.B."/>
        </authorList>
    </citation>
    <scope>NUCLEOTIDE SEQUENCE [LARGE SCALE GENOMIC DNA]</scope>
    <source>
        <strain evidence="6 7">T81</strain>
    </source>
</reference>
<dbReference type="PANTHER" id="PTHR46112">
    <property type="entry name" value="AMINOPEPTIDASE"/>
    <property type="match status" value="1"/>
</dbReference>
<name>A0A328VH98_9CHLR</name>
<dbReference type="InterPro" id="IPR000587">
    <property type="entry name" value="Creatinase_N"/>
</dbReference>
<dbReference type="SUPFAM" id="SSF55920">
    <property type="entry name" value="Creatinase/aminopeptidase"/>
    <property type="match status" value="1"/>
</dbReference>